<sequence>MKSRQLVEERPLRGEIYITLSKAVAHRQRRFGRALEKMGYEVAQVKPKGATTTFAEARQELANRTGHEPK</sequence>
<comment type="caution">
    <text evidence="1">The sequence shown here is derived from an EMBL/GenBank/DDBJ whole genome shotgun (WGS) entry which is preliminary data.</text>
</comment>
<dbReference type="Proteomes" id="UP000297753">
    <property type="component" value="Unassembled WGS sequence"/>
</dbReference>
<organism evidence="1 2">
    <name type="scientific">Vibrio ouci</name>
    <dbReference type="NCBI Taxonomy" id="2499078"/>
    <lineage>
        <taxon>Bacteria</taxon>
        <taxon>Pseudomonadati</taxon>
        <taxon>Pseudomonadota</taxon>
        <taxon>Gammaproteobacteria</taxon>
        <taxon>Vibrionales</taxon>
        <taxon>Vibrionaceae</taxon>
        <taxon>Vibrio</taxon>
    </lineage>
</organism>
<proteinExistence type="predicted"/>
<gene>
    <name evidence="1" type="ORF">ELS82_20435</name>
</gene>
<evidence type="ECO:0000313" key="2">
    <source>
        <dbReference type="Proteomes" id="UP000297753"/>
    </source>
</evidence>
<protein>
    <submittedName>
        <fullName evidence="1">Uncharacterized protein</fullName>
    </submittedName>
</protein>
<dbReference type="EMBL" id="SATR01000045">
    <property type="protein sequence ID" value="TFH89786.1"/>
    <property type="molecule type" value="Genomic_DNA"/>
</dbReference>
<accession>A0A4Y8WAW0</accession>
<evidence type="ECO:0000313" key="1">
    <source>
        <dbReference type="EMBL" id="TFH89786.1"/>
    </source>
</evidence>
<keyword evidence="2" id="KW-1185">Reference proteome</keyword>
<name>A0A4Y8WAW0_9VIBR</name>
<dbReference type="AlphaFoldDB" id="A0A4Y8WAW0"/>
<reference evidence="1 2" key="1">
    <citation type="submission" date="2019-01" db="EMBL/GenBank/DDBJ databases">
        <title>Vibrio BEI176 sp. nov, a marine bacterium isolated from China: eastern marignal seas.</title>
        <authorList>
            <person name="Li B."/>
        </authorList>
    </citation>
    <scope>NUCLEOTIDE SEQUENCE [LARGE SCALE GENOMIC DNA]</scope>
    <source>
        <strain evidence="1 2">BEI176</strain>
    </source>
</reference>